<organism evidence="5 6">
    <name type="scientific">Cannabis sativa</name>
    <name type="common">Hemp</name>
    <name type="synonym">Marijuana</name>
    <dbReference type="NCBI Taxonomy" id="3483"/>
    <lineage>
        <taxon>Eukaryota</taxon>
        <taxon>Viridiplantae</taxon>
        <taxon>Streptophyta</taxon>
        <taxon>Embryophyta</taxon>
        <taxon>Tracheophyta</taxon>
        <taxon>Spermatophyta</taxon>
        <taxon>Magnoliopsida</taxon>
        <taxon>eudicotyledons</taxon>
        <taxon>Gunneridae</taxon>
        <taxon>Pentapetalae</taxon>
        <taxon>rosids</taxon>
        <taxon>fabids</taxon>
        <taxon>Rosales</taxon>
        <taxon>Cannabaceae</taxon>
        <taxon>Cannabis</taxon>
    </lineage>
</organism>
<sequence>MGRREERASLSFRSPKTDLREQQQHQIPHQTKRITNSVPHSHHNYKNAPASSTPNSVRRSTRRNPNPDPESPDAEEEDEDDDEDDDEEEELTGKRREKKLKLNSYASDSNAEEDNAGSVGNKKRKSMRSEMDLGSLTQRRVSSPFWNEAIKHRFKLLVYGVFAGTKLDLGPSTPLPDKKLLLFILERLQKCEGHLWCYSEPADPEELPDYHEVIEHPMDFGTVKKKLTGGAYTYPGGVRVLSWKCQKEPSFRGPGWFKGTNFVIVYVYEQRRDFDKDRYLICTNAMQYNAPDTVIFDRHVLYMSWRKEF</sequence>
<feature type="domain" description="Bromo" evidence="4">
    <location>
        <begin position="198"/>
        <end position="296"/>
    </location>
</feature>
<accession>A0A7J6FTM4</accession>
<dbReference type="CDD" id="cd04369">
    <property type="entry name" value="Bromodomain"/>
    <property type="match status" value="1"/>
</dbReference>
<dbReference type="Pfam" id="PF00439">
    <property type="entry name" value="Bromodomain"/>
    <property type="match status" value="1"/>
</dbReference>
<dbReference type="PANTHER" id="PTHR22881:SF27">
    <property type="entry name" value="BROMODOMAIN CONTAINING 7_9"/>
    <property type="match status" value="1"/>
</dbReference>
<gene>
    <name evidence="5" type="ORF">F8388_007884</name>
</gene>
<evidence type="ECO:0000259" key="4">
    <source>
        <dbReference type="PROSITE" id="PS50014"/>
    </source>
</evidence>
<evidence type="ECO:0000313" key="6">
    <source>
        <dbReference type="Proteomes" id="UP000525078"/>
    </source>
</evidence>
<dbReference type="PRINTS" id="PR00503">
    <property type="entry name" value="BROMODOMAIN"/>
</dbReference>
<feature type="compositionally biased region" description="Polar residues" evidence="3">
    <location>
        <begin position="49"/>
        <end position="58"/>
    </location>
</feature>
<dbReference type="AlphaFoldDB" id="A0A7J6FTM4"/>
<dbReference type="Proteomes" id="UP000525078">
    <property type="component" value="Unassembled WGS sequence"/>
</dbReference>
<dbReference type="InterPro" id="IPR051831">
    <property type="entry name" value="Bromodomain_contain_prot"/>
</dbReference>
<dbReference type="PANTHER" id="PTHR22881">
    <property type="entry name" value="BROMODOMAIN CONTAINING PROTEIN"/>
    <property type="match status" value="1"/>
</dbReference>
<comment type="caution">
    <text evidence="5">The sequence shown here is derived from an EMBL/GenBank/DDBJ whole genome shotgun (WGS) entry which is preliminary data.</text>
</comment>
<keyword evidence="1 2" id="KW-0103">Bromodomain</keyword>
<reference evidence="5 6" key="1">
    <citation type="journal article" date="2020" name="bioRxiv">
        <title>Sequence and annotation of 42 cannabis genomes reveals extensive copy number variation in cannabinoid synthesis and pathogen resistance genes.</title>
        <authorList>
            <person name="Mckernan K.J."/>
            <person name="Helbert Y."/>
            <person name="Kane L.T."/>
            <person name="Ebling H."/>
            <person name="Zhang L."/>
            <person name="Liu B."/>
            <person name="Eaton Z."/>
            <person name="Mclaughlin S."/>
            <person name="Kingan S."/>
            <person name="Baybayan P."/>
            <person name="Concepcion G."/>
            <person name="Jordan M."/>
            <person name="Riva A."/>
            <person name="Barbazuk W."/>
            <person name="Harkins T."/>
        </authorList>
    </citation>
    <scope>NUCLEOTIDE SEQUENCE [LARGE SCALE GENOMIC DNA]</scope>
    <source>
        <strain evidence="6">cv. Jamaican Lion 4</strain>
        <tissue evidence="5">Leaf</tissue>
    </source>
</reference>
<dbReference type="SUPFAM" id="SSF47370">
    <property type="entry name" value="Bromodomain"/>
    <property type="match status" value="1"/>
</dbReference>
<dbReference type="PROSITE" id="PS50014">
    <property type="entry name" value="BROMODOMAIN_2"/>
    <property type="match status" value="1"/>
</dbReference>
<feature type="compositionally biased region" description="Polar residues" evidence="3">
    <location>
        <begin position="24"/>
        <end position="39"/>
    </location>
</feature>
<dbReference type="InterPro" id="IPR001487">
    <property type="entry name" value="Bromodomain"/>
</dbReference>
<evidence type="ECO:0000256" key="2">
    <source>
        <dbReference type="PROSITE-ProRule" id="PRU00035"/>
    </source>
</evidence>
<evidence type="ECO:0000313" key="5">
    <source>
        <dbReference type="EMBL" id="KAF4373978.1"/>
    </source>
</evidence>
<dbReference type="EMBL" id="JAATIP010000098">
    <property type="protein sequence ID" value="KAF4373978.1"/>
    <property type="molecule type" value="Genomic_DNA"/>
</dbReference>
<dbReference type="Gene3D" id="1.20.920.10">
    <property type="entry name" value="Bromodomain-like"/>
    <property type="match status" value="1"/>
</dbReference>
<dbReference type="InterPro" id="IPR036427">
    <property type="entry name" value="Bromodomain-like_sf"/>
</dbReference>
<evidence type="ECO:0000256" key="3">
    <source>
        <dbReference type="SAM" id="MobiDB-lite"/>
    </source>
</evidence>
<name>A0A7J6FTM4_CANSA</name>
<dbReference type="SMART" id="SM00297">
    <property type="entry name" value="BROMO"/>
    <property type="match status" value="1"/>
</dbReference>
<feature type="region of interest" description="Disordered" evidence="3">
    <location>
        <begin position="1"/>
        <end position="135"/>
    </location>
</feature>
<feature type="compositionally biased region" description="Acidic residues" evidence="3">
    <location>
        <begin position="70"/>
        <end position="90"/>
    </location>
</feature>
<evidence type="ECO:0000256" key="1">
    <source>
        <dbReference type="ARBA" id="ARBA00023117"/>
    </source>
</evidence>
<protein>
    <recommendedName>
        <fullName evidence="4">Bromo domain-containing protein</fullName>
    </recommendedName>
</protein>
<proteinExistence type="predicted"/>